<dbReference type="AlphaFoldDB" id="A0A8J3QAK2"/>
<feature type="domain" description="Trehalase-like N-terminal" evidence="2">
    <location>
        <begin position="5"/>
        <end position="171"/>
    </location>
</feature>
<dbReference type="InterPro" id="IPR008928">
    <property type="entry name" value="6-hairpin_glycosidase_sf"/>
</dbReference>
<dbReference type="GO" id="GO:0004553">
    <property type="term" value="F:hydrolase activity, hydrolyzing O-glycosyl compounds"/>
    <property type="evidence" value="ECO:0007669"/>
    <property type="project" value="TreeGrafter"/>
</dbReference>
<evidence type="ECO:0000259" key="1">
    <source>
        <dbReference type="Pfam" id="PF00723"/>
    </source>
</evidence>
<keyword evidence="4" id="KW-1185">Reference proteome</keyword>
<evidence type="ECO:0000313" key="3">
    <source>
        <dbReference type="EMBL" id="GIH06126.1"/>
    </source>
</evidence>
<dbReference type="Proteomes" id="UP000612899">
    <property type="component" value="Unassembled WGS sequence"/>
</dbReference>
<dbReference type="GO" id="GO:0005975">
    <property type="term" value="P:carbohydrate metabolic process"/>
    <property type="evidence" value="ECO:0007669"/>
    <property type="project" value="InterPro"/>
</dbReference>
<protein>
    <submittedName>
        <fullName evidence="3">Glucoamylase</fullName>
    </submittedName>
</protein>
<dbReference type="SUPFAM" id="SSF48208">
    <property type="entry name" value="Six-hairpin glycosidases"/>
    <property type="match status" value="1"/>
</dbReference>
<feature type="domain" description="GH15-like" evidence="1">
    <location>
        <begin position="233"/>
        <end position="598"/>
    </location>
</feature>
<organism evidence="3 4">
    <name type="scientific">Rhizocola hellebori</name>
    <dbReference type="NCBI Taxonomy" id="1392758"/>
    <lineage>
        <taxon>Bacteria</taxon>
        <taxon>Bacillati</taxon>
        <taxon>Actinomycetota</taxon>
        <taxon>Actinomycetes</taxon>
        <taxon>Micromonosporales</taxon>
        <taxon>Micromonosporaceae</taxon>
        <taxon>Rhizocola</taxon>
    </lineage>
</organism>
<gene>
    <name evidence="3" type="ORF">Rhe02_41930</name>
</gene>
<sequence length="625" mass="70327">MTTYPAIEDHGLIGDLQTAALVATDGTVDWFCAPRFDSPSIFASLVDQESGGHFRITPDGVEFVTKQLYLPGTPILITRFMSQDGVGEVVDFMPVAGDQATDRHRLVRMVRVVRGHMRFRMECEPRFNYGRDRAEIDVTDAGATFRSPTMTMNLNASRREHRLVREEDIQRTEHGVRAYADLSTGDIGGMVLETSPDGPATLVPAEEILALFNQTRDFWRNWIGRSRYRGRWREMVERAAMTLKLMTYAPSGALVAAPTAGLPEQIGGERNWDYRFTWIRDASFSVYALLGLGFTDEAQAFMKWLNDRVHEAAERNVPLQIMYRIDGSPELEEQTLDHFEGYRGSRPVRIGNGAAGQLQLDIYGEALDSVHLADTHGLGMSHDAWSGICTLMDWLCEHWDEPDDGIWETRGGRQHFVYGRLMSWVAFDRAIRIARGRGRPADMQKWTAARDAIYQQIMERGYHPKRQAFVQHYDTDVLDASLLYMPLVGFIAPTDPMWQSTLRAMDAELVSDSLVYRYDPVASPDGLLGSEGTFTICSFWYVDALARSGRLEDARLTFEKMLTYSNHLGLYSEEIAPTGEQIGNFPQAFSHLSLISAALNLDYQLDHGPGRVGPVLEDLSAVRGG</sequence>
<dbReference type="InterPro" id="IPR011613">
    <property type="entry name" value="GH15-like"/>
</dbReference>
<reference evidence="3" key="1">
    <citation type="submission" date="2021-01" db="EMBL/GenBank/DDBJ databases">
        <title>Whole genome shotgun sequence of Rhizocola hellebori NBRC 109834.</title>
        <authorList>
            <person name="Komaki H."/>
            <person name="Tamura T."/>
        </authorList>
    </citation>
    <scope>NUCLEOTIDE SEQUENCE</scope>
    <source>
        <strain evidence="3">NBRC 109834</strain>
    </source>
</reference>
<name>A0A8J3QAK2_9ACTN</name>
<evidence type="ECO:0000259" key="2">
    <source>
        <dbReference type="Pfam" id="PF19291"/>
    </source>
</evidence>
<accession>A0A8J3QAK2</accession>
<dbReference type="RefSeq" id="WP_203909949.1">
    <property type="nucleotide sequence ID" value="NZ_BONY01000024.1"/>
</dbReference>
<dbReference type="EMBL" id="BONY01000024">
    <property type="protein sequence ID" value="GIH06126.1"/>
    <property type="molecule type" value="Genomic_DNA"/>
</dbReference>
<dbReference type="PANTHER" id="PTHR31616:SF0">
    <property type="entry name" value="GLUCAN 1,4-ALPHA-GLUCOSIDASE"/>
    <property type="match status" value="1"/>
</dbReference>
<dbReference type="Gene3D" id="1.50.10.10">
    <property type="match status" value="1"/>
</dbReference>
<dbReference type="Pfam" id="PF19291">
    <property type="entry name" value="TREH_N"/>
    <property type="match status" value="1"/>
</dbReference>
<dbReference type="PANTHER" id="PTHR31616">
    <property type="entry name" value="TREHALASE"/>
    <property type="match status" value="1"/>
</dbReference>
<proteinExistence type="predicted"/>
<dbReference type="Pfam" id="PF00723">
    <property type="entry name" value="Glyco_hydro_15"/>
    <property type="match status" value="1"/>
</dbReference>
<dbReference type="InterPro" id="IPR045582">
    <property type="entry name" value="Trehalase-like_N"/>
</dbReference>
<evidence type="ECO:0000313" key="4">
    <source>
        <dbReference type="Proteomes" id="UP000612899"/>
    </source>
</evidence>
<comment type="caution">
    <text evidence="3">The sequence shown here is derived from an EMBL/GenBank/DDBJ whole genome shotgun (WGS) entry which is preliminary data.</text>
</comment>
<dbReference type="InterPro" id="IPR012341">
    <property type="entry name" value="6hp_glycosidase-like_sf"/>
</dbReference>